<organism evidence="1 2">
    <name type="scientific">Scortum barcoo</name>
    <name type="common">barcoo grunter</name>
    <dbReference type="NCBI Taxonomy" id="214431"/>
    <lineage>
        <taxon>Eukaryota</taxon>
        <taxon>Metazoa</taxon>
        <taxon>Chordata</taxon>
        <taxon>Craniata</taxon>
        <taxon>Vertebrata</taxon>
        <taxon>Euteleostomi</taxon>
        <taxon>Actinopterygii</taxon>
        <taxon>Neopterygii</taxon>
        <taxon>Teleostei</taxon>
        <taxon>Neoteleostei</taxon>
        <taxon>Acanthomorphata</taxon>
        <taxon>Eupercaria</taxon>
        <taxon>Centrarchiformes</taxon>
        <taxon>Terapontoidei</taxon>
        <taxon>Terapontidae</taxon>
        <taxon>Scortum</taxon>
    </lineage>
</organism>
<keyword evidence="2" id="KW-1185">Reference proteome</keyword>
<comment type="caution">
    <text evidence="1">The sequence shown here is derived from an EMBL/GenBank/DDBJ whole genome shotgun (WGS) entry which is preliminary data.</text>
</comment>
<evidence type="ECO:0000313" key="2">
    <source>
        <dbReference type="Proteomes" id="UP000831701"/>
    </source>
</evidence>
<proteinExistence type="predicted"/>
<reference evidence="1" key="1">
    <citation type="submission" date="2022-04" db="EMBL/GenBank/DDBJ databases">
        <title>Jade perch genome.</title>
        <authorList>
            <person name="Chao B."/>
        </authorList>
    </citation>
    <scope>NUCLEOTIDE SEQUENCE</scope>
    <source>
        <strain evidence="1">CB-2022</strain>
    </source>
</reference>
<protein>
    <submittedName>
        <fullName evidence="1">Uncharacterized protein</fullName>
    </submittedName>
</protein>
<evidence type="ECO:0000313" key="1">
    <source>
        <dbReference type="EMBL" id="KAI3366660.1"/>
    </source>
</evidence>
<dbReference type="Proteomes" id="UP000831701">
    <property type="component" value="Chromosome 10"/>
</dbReference>
<dbReference type="EMBL" id="CM041540">
    <property type="protein sequence ID" value="KAI3366660.1"/>
    <property type="molecule type" value="Genomic_DNA"/>
</dbReference>
<sequence>MLACGTPDAVDGYRQAKQAAARTVLEAKTRVWEEFVQVGWGAVDLNWGHCRTWWKKYFEDLLNPTDLPSNEEAEAGVSEVDLSITQAEVTEVVQSSSAVARRRGWMRSALSTSSLSGCCGAVLADTPLQHWMVGWGQCLWCVANWGGGPSFKKVKRGPGPRVSVFQLQGDHTSQPPREGLYARVLERRIQPIVEPLGFRRNNAVLFSSLVVEHWTSSIPSTGLLEGLWEFAQPVHMCFVDLERRHSTVSLVVFCGGCSMSKYGVRGPLLRAVRSLYDRSRSLVRIAVAGSEGVWFGNHRISSLLFADDVVLLASSSQDLQHVLERFAAECEVAGMRISTSKSEAMVLDRKRVACPLRVGGEVLPQVEEFKYLGVLFTSEGKMECEIDRQIGAASACSYAVGLYRTVIVVKKELS</sequence>
<name>A0ACB8WG36_9TELE</name>
<gene>
    <name evidence="1" type="ORF">L3Q82_009338</name>
</gene>
<accession>A0ACB8WG36</accession>